<dbReference type="InterPro" id="IPR009057">
    <property type="entry name" value="Homeodomain-like_sf"/>
</dbReference>
<comment type="caution">
    <text evidence="6">The sequence shown here is derived from an EMBL/GenBank/DDBJ whole genome shotgun (WGS) entry which is preliminary data.</text>
</comment>
<evidence type="ECO:0000313" key="7">
    <source>
        <dbReference type="Proteomes" id="UP001595847"/>
    </source>
</evidence>
<dbReference type="RefSeq" id="WP_378534769.1">
    <property type="nucleotide sequence ID" value="NZ_JBHSBH010000010.1"/>
</dbReference>
<dbReference type="Proteomes" id="UP001595847">
    <property type="component" value="Unassembled WGS sequence"/>
</dbReference>
<reference evidence="7" key="1">
    <citation type="journal article" date="2019" name="Int. J. Syst. Evol. Microbiol.">
        <title>The Global Catalogue of Microorganisms (GCM) 10K type strain sequencing project: providing services to taxonomists for standard genome sequencing and annotation.</title>
        <authorList>
            <consortium name="The Broad Institute Genomics Platform"/>
            <consortium name="The Broad Institute Genome Sequencing Center for Infectious Disease"/>
            <person name="Wu L."/>
            <person name="Ma J."/>
        </authorList>
    </citation>
    <scope>NUCLEOTIDE SEQUENCE [LARGE SCALE GENOMIC DNA]</scope>
    <source>
        <strain evidence="7">TBRC 1826</strain>
    </source>
</reference>
<evidence type="ECO:0000256" key="4">
    <source>
        <dbReference type="PROSITE-ProRule" id="PRU00335"/>
    </source>
</evidence>
<dbReference type="PANTHER" id="PTHR30055:SF238">
    <property type="entry name" value="MYCOFACTOCIN BIOSYNTHESIS TRANSCRIPTIONAL REGULATOR MFTR-RELATED"/>
    <property type="match status" value="1"/>
</dbReference>
<dbReference type="SUPFAM" id="SSF48498">
    <property type="entry name" value="Tetracyclin repressor-like, C-terminal domain"/>
    <property type="match status" value="1"/>
</dbReference>
<evidence type="ECO:0000256" key="2">
    <source>
        <dbReference type="ARBA" id="ARBA00023125"/>
    </source>
</evidence>
<accession>A0ABV8FNM9</accession>
<feature type="domain" description="HTH tetR-type" evidence="5">
    <location>
        <begin position="8"/>
        <end position="68"/>
    </location>
</feature>
<dbReference type="Gene3D" id="1.10.357.10">
    <property type="entry name" value="Tetracycline Repressor, domain 2"/>
    <property type="match status" value="1"/>
</dbReference>
<sequence>MPRGVAIPDLRQQLFSATERVIARDGPGGLTGRAVTREAGVATGGLYTHFADMDDFLAAYAVDRAFQVSSAAAALPGRAGTGTVAANLSGAVAAVPPATLPALARLMAARPDLAGRVHAILGDRTAGLEAIEQAAAAYLEAEQRLGRIGAAADPEALALALVGALHHLVLTGAAEPAVHARIERVAAVLTAASTTAEQRP</sequence>
<keyword evidence="7" id="KW-1185">Reference proteome</keyword>
<gene>
    <name evidence="6" type="ORF">ACFOVU_17105</name>
</gene>
<dbReference type="SUPFAM" id="SSF46689">
    <property type="entry name" value="Homeodomain-like"/>
    <property type="match status" value="1"/>
</dbReference>
<feature type="DNA-binding region" description="H-T-H motif" evidence="4">
    <location>
        <begin position="31"/>
        <end position="50"/>
    </location>
</feature>
<keyword evidence="2 4" id="KW-0238">DNA-binding</keyword>
<proteinExistence type="predicted"/>
<evidence type="ECO:0000259" key="5">
    <source>
        <dbReference type="PROSITE" id="PS50977"/>
    </source>
</evidence>
<dbReference type="PROSITE" id="PS50977">
    <property type="entry name" value="HTH_TETR_2"/>
    <property type="match status" value="1"/>
</dbReference>
<dbReference type="InterPro" id="IPR036271">
    <property type="entry name" value="Tet_transcr_reg_TetR-rel_C_sf"/>
</dbReference>
<dbReference type="EMBL" id="JBHSBH010000010">
    <property type="protein sequence ID" value="MFC3997655.1"/>
    <property type="molecule type" value="Genomic_DNA"/>
</dbReference>
<keyword evidence="3" id="KW-0804">Transcription</keyword>
<dbReference type="Pfam" id="PF00440">
    <property type="entry name" value="TetR_N"/>
    <property type="match status" value="1"/>
</dbReference>
<organism evidence="6 7">
    <name type="scientific">Nocardiopsis sediminis</name>
    <dbReference type="NCBI Taxonomy" id="1778267"/>
    <lineage>
        <taxon>Bacteria</taxon>
        <taxon>Bacillati</taxon>
        <taxon>Actinomycetota</taxon>
        <taxon>Actinomycetes</taxon>
        <taxon>Streptosporangiales</taxon>
        <taxon>Nocardiopsidaceae</taxon>
        <taxon>Nocardiopsis</taxon>
    </lineage>
</organism>
<evidence type="ECO:0000256" key="1">
    <source>
        <dbReference type="ARBA" id="ARBA00023015"/>
    </source>
</evidence>
<dbReference type="PANTHER" id="PTHR30055">
    <property type="entry name" value="HTH-TYPE TRANSCRIPTIONAL REGULATOR RUTR"/>
    <property type="match status" value="1"/>
</dbReference>
<name>A0ABV8FNM9_9ACTN</name>
<dbReference type="InterPro" id="IPR050109">
    <property type="entry name" value="HTH-type_TetR-like_transc_reg"/>
</dbReference>
<dbReference type="InterPro" id="IPR001647">
    <property type="entry name" value="HTH_TetR"/>
</dbReference>
<keyword evidence="1" id="KW-0805">Transcription regulation</keyword>
<evidence type="ECO:0000256" key="3">
    <source>
        <dbReference type="ARBA" id="ARBA00023163"/>
    </source>
</evidence>
<evidence type="ECO:0000313" key="6">
    <source>
        <dbReference type="EMBL" id="MFC3997655.1"/>
    </source>
</evidence>
<protein>
    <submittedName>
        <fullName evidence="6">TetR/AcrR family transcriptional regulator</fullName>
    </submittedName>
</protein>